<dbReference type="Proteomes" id="UP000659047">
    <property type="component" value="Unassembled WGS sequence"/>
</dbReference>
<dbReference type="EMBL" id="JAEPBH010000176">
    <property type="protein sequence ID" value="MBK4717221.1"/>
    <property type="molecule type" value="Genomic_DNA"/>
</dbReference>
<organism evidence="1 2">
    <name type="scientific">Tenebrionibacter intestinalis</name>
    <dbReference type="NCBI Taxonomy" id="2799638"/>
    <lineage>
        <taxon>Bacteria</taxon>
        <taxon>Pseudomonadati</taxon>
        <taxon>Pseudomonadota</taxon>
        <taxon>Gammaproteobacteria</taxon>
        <taxon>Enterobacterales</taxon>
        <taxon>Enterobacteriaceae</taxon>
        <taxon>Tenebrionibacter/Tenebrionicola group</taxon>
        <taxon>Tenebrionibacter</taxon>
    </lineage>
</organism>
<gene>
    <name evidence="1" type="ORF">JJB97_18335</name>
</gene>
<dbReference type="InterPro" id="IPR045657">
    <property type="entry name" value="DUF6392"/>
</dbReference>
<name>A0A8K0V5J7_9ENTR</name>
<protein>
    <submittedName>
        <fullName evidence="1">Uncharacterized protein</fullName>
    </submittedName>
</protein>
<evidence type="ECO:0000313" key="2">
    <source>
        <dbReference type="Proteomes" id="UP000659047"/>
    </source>
</evidence>
<accession>A0A8K0V5J7</accession>
<evidence type="ECO:0000313" key="1">
    <source>
        <dbReference type="EMBL" id="MBK4717221.1"/>
    </source>
</evidence>
<dbReference type="AlphaFoldDB" id="A0A8K0V5J7"/>
<proteinExistence type="predicted"/>
<comment type="caution">
    <text evidence="1">The sequence shown here is derived from an EMBL/GenBank/DDBJ whole genome shotgun (WGS) entry which is preliminary data.</text>
</comment>
<keyword evidence="2" id="KW-1185">Reference proteome</keyword>
<sequence length="64" mass="7213">MTINVNRLIESIGVAYQEIYERGLIPYKSQPSGFSGADKIELDMKKEGVYLSFLREGRILNSCA</sequence>
<dbReference type="RefSeq" id="WP_238715527.1">
    <property type="nucleotide sequence ID" value="NZ_JAEPBH010000176.1"/>
</dbReference>
<dbReference type="Pfam" id="PF19929">
    <property type="entry name" value="DUF6392"/>
    <property type="match status" value="1"/>
</dbReference>
<reference evidence="1" key="1">
    <citation type="submission" date="2021-01" db="EMBL/GenBank/DDBJ databases">
        <title>Intestinitalea alba gen. nov., sp. nov., a novel genus of the family Enterobacteriaceae, isolated from the gut of the plastic-eating mealworm Tenebrio molitor L.</title>
        <authorList>
            <person name="Yang Y."/>
        </authorList>
    </citation>
    <scope>NUCLEOTIDE SEQUENCE</scope>
    <source>
        <strain evidence="1">BIT-L3</strain>
    </source>
</reference>